<evidence type="ECO:0000313" key="2">
    <source>
        <dbReference type="Proteomes" id="UP001286313"/>
    </source>
</evidence>
<comment type="caution">
    <text evidence="1">The sequence shown here is derived from an EMBL/GenBank/DDBJ whole genome shotgun (WGS) entry which is preliminary data.</text>
</comment>
<protein>
    <submittedName>
        <fullName evidence="1">Uncharacterized protein</fullName>
    </submittedName>
</protein>
<organism evidence="1 2">
    <name type="scientific">Petrolisthes cinctipes</name>
    <name type="common">Flat porcelain crab</name>
    <dbReference type="NCBI Taxonomy" id="88211"/>
    <lineage>
        <taxon>Eukaryota</taxon>
        <taxon>Metazoa</taxon>
        <taxon>Ecdysozoa</taxon>
        <taxon>Arthropoda</taxon>
        <taxon>Crustacea</taxon>
        <taxon>Multicrustacea</taxon>
        <taxon>Malacostraca</taxon>
        <taxon>Eumalacostraca</taxon>
        <taxon>Eucarida</taxon>
        <taxon>Decapoda</taxon>
        <taxon>Pleocyemata</taxon>
        <taxon>Anomura</taxon>
        <taxon>Galatheoidea</taxon>
        <taxon>Porcellanidae</taxon>
        <taxon>Petrolisthes</taxon>
    </lineage>
</organism>
<dbReference type="AlphaFoldDB" id="A0AAE1F195"/>
<gene>
    <name evidence="1" type="ORF">Pcinc_028827</name>
</gene>
<keyword evidence="2" id="KW-1185">Reference proteome</keyword>
<proteinExistence type="predicted"/>
<accession>A0AAE1F195</accession>
<reference evidence="1" key="1">
    <citation type="submission" date="2023-10" db="EMBL/GenBank/DDBJ databases">
        <title>Genome assemblies of two species of porcelain crab, Petrolisthes cinctipes and Petrolisthes manimaculis (Anomura: Porcellanidae).</title>
        <authorList>
            <person name="Angst P."/>
        </authorList>
    </citation>
    <scope>NUCLEOTIDE SEQUENCE</scope>
    <source>
        <strain evidence="1">PB745_01</strain>
        <tissue evidence="1">Gill</tissue>
    </source>
</reference>
<dbReference type="Proteomes" id="UP001286313">
    <property type="component" value="Unassembled WGS sequence"/>
</dbReference>
<evidence type="ECO:0000313" key="1">
    <source>
        <dbReference type="EMBL" id="KAK3865575.1"/>
    </source>
</evidence>
<dbReference type="EMBL" id="JAWQEG010003558">
    <property type="protein sequence ID" value="KAK3865575.1"/>
    <property type="molecule type" value="Genomic_DNA"/>
</dbReference>
<name>A0AAE1F195_PETCI</name>
<sequence length="100" mass="11511">MERLHRPERFDSDPSSSAAPQEWRHWFMTFENFLGALPQENQNKLSQDFQRLHDSVTLKYGGDLPPLVICGLSELRVDPPELFANLSADCHPVAAKSRRY</sequence>